<organism evidence="2 3">
    <name type="scientific">Coprinopsis marcescibilis</name>
    <name type="common">Agaric fungus</name>
    <name type="synonym">Psathyrella marcescibilis</name>
    <dbReference type="NCBI Taxonomy" id="230819"/>
    <lineage>
        <taxon>Eukaryota</taxon>
        <taxon>Fungi</taxon>
        <taxon>Dikarya</taxon>
        <taxon>Basidiomycota</taxon>
        <taxon>Agaricomycotina</taxon>
        <taxon>Agaricomycetes</taxon>
        <taxon>Agaricomycetidae</taxon>
        <taxon>Agaricales</taxon>
        <taxon>Agaricineae</taxon>
        <taxon>Psathyrellaceae</taxon>
        <taxon>Coprinopsis</taxon>
    </lineage>
</organism>
<evidence type="ECO:0000313" key="3">
    <source>
        <dbReference type="Proteomes" id="UP000307440"/>
    </source>
</evidence>
<feature type="compositionally biased region" description="Polar residues" evidence="1">
    <location>
        <begin position="262"/>
        <end position="286"/>
    </location>
</feature>
<feature type="compositionally biased region" description="Basic and acidic residues" evidence="1">
    <location>
        <begin position="220"/>
        <end position="229"/>
    </location>
</feature>
<protein>
    <submittedName>
        <fullName evidence="2">Uncharacterized protein</fullName>
    </submittedName>
</protein>
<feature type="compositionally biased region" description="Low complexity" evidence="1">
    <location>
        <begin position="146"/>
        <end position="162"/>
    </location>
</feature>
<feature type="compositionally biased region" description="Polar residues" evidence="1">
    <location>
        <begin position="321"/>
        <end position="330"/>
    </location>
</feature>
<sequence length="430" mass="47414">MQRAQPRGDQAPMPSFNKLPLPPIQSPSGGVKTEPWKAGYRSSYPRSNRIPWNPQNPNRTPWITIEHLSDSEDDSDSTDDSDETDNSDYEDHISVYTIPPPESYTAKQALKPTFSPTIIRTPEIYERQAASTVKYGQGHGLQQLPFSSRHYSSRQSGSQSFHALPQTSSAHARTEFPAEPMALLSPLMLSSPRPMGKTLTSHTRQYQRPFYRQAPLTAVVRDKPRDGTDTRVTPTHASTSTSFAHPPNAEPGPSRQGDDLPQQAQASTGQYRSASTARTSQYNIPSTPTPPKPTQHSHSFTQPSMYRPPSSQRPSFPSSFTQEGPTQPSDTRAAIVHHSTPSPNQTPRIGQPRPIPFAQSQFSQITGSHPLQRPFQESISQRIRLQRPPSEASFNSPSTTGQLSPAFSYQSSSAYSTGTIPTLTLSPGFI</sequence>
<proteinExistence type="predicted"/>
<feature type="compositionally biased region" description="Low complexity" evidence="1">
    <location>
        <begin position="307"/>
        <end position="320"/>
    </location>
</feature>
<keyword evidence="3" id="KW-1185">Reference proteome</keyword>
<feature type="region of interest" description="Disordered" evidence="1">
    <location>
        <begin position="336"/>
        <end position="355"/>
    </location>
</feature>
<dbReference type="AlphaFoldDB" id="A0A5C3KT89"/>
<feature type="compositionally biased region" description="Polar residues" evidence="1">
    <location>
        <begin position="339"/>
        <end position="348"/>
    </location>
</feature>
<dbReference type="EMBL" id="ML210211">
    <property type="protein sequence ID" value="TFK23819.1"/>
    <property type="molecule type" value="Genomic_DNA"/>
</dbReference>
<accession>A0A5C3KT89</accession>
<gene>
    <name evidence="2" type="ORF">FA15DRAFT_756964</name>
</gene>
<feature type="compositionally biased region" description="Polar residues" evidence="1">
    <location>
        <begin position="294"/>
        <end position="304"/>
    </location>
</feature>
<reference evidence="2 3" key="1">
    <citation type="journal article" date="2019" name="Nat. Ecol. Evol.">
        <title>Megaphylogeny resolves global patterns of mushroom evolution.</title>
        <authorList>
            <person name="Varga T."/>
            <person name="Krizsan K."/>
            <person name="Foldi C."/>
            <person name="Dima B."/>
            <person name="Sanchez-Garcia M."/>
            <person name="Sanchez-Ramirez S."/>
            <person name="Szollosi G.J."/>
            <person name="Szarkandi J.G."/>
            <person name="Papp V."/>
            <person name="Albert L."/>
            <person name="Andreopoulos W."/>
            <person name="Angelini C."/>
            <person name="Antonin V."/>
            <person name="Barry K.W."/>
            <person name="Bougher N.L."/>
            <person name="Buchanan P."/>
            <person name="Buyck B."/>
            <person name="Bense V."/>
            <person name="Catcheside P."/>
            <person name="Chovatia M."/>
            <person name="Cooper J."/>
            <person name="Damon W."/>
            <person name="Desjardin D."/>
            <person name="Finy P."/>
            <person name="Geml J."/>
            <person name="Haridas S."/>
            <person name="Hughes K."/>
            <person name="Justo A."/>
            <person name="Karasinski D."/>
            <person name="Kautmanova I."/>
            <person name="Kiss B."/>
            <person name="Kocsube S."/>
            <person name="Kotiranta H."/>
            <person name="LaButti K.M."/>
            <person name="Lechner B.E."/>
            <person name="Liimatainen K."/>
            <person name="Lipzen A."/>
            <person name="Lukacs Z."/>
            <person name="Mihaltcheva S."/>
            <person name="Morgado L.N."/>
            <person name="Niskanen T."/>
            <person name="Noordeloos M.E."/>
            <person name="Ohm R.A."/>
            <person name="Ortiz-Santana B."/>
            <person name="Ovrebo C."/>
            <person name="Racz N."/>
            <person name="Riley R."/>
            <person name="Savchenko A."/>
            <person name="Shiryaev A."/>
            <person name="Soop K."/>
            <person name="Spirin V."/>
            <person name="Szebenyi C."/>
            <person name="Tomsovsky M."/>
            <person name="Tulloss R.E."/>
            <person name="Uehling J."/>
            <person name="Grigoriev I.V."/>
            <person name="Vagvolgyi C."/>
            <person name="Papp T."/>
            <person name="Martin F.M."/>
            <person name="Miettinen O."/>
            <person name="Hibbett D.S."/>
            <person name="Nagy L.G."/>
        </authorList>
    </citation>
    <scope>NUCLEOTIDE SEQUENCE [LARGE SCALE GENOMIC DNA]</scope>
    <source>
        <strain evidence="2 3">CBS 121175</strain>
    </source>
</reference>
<evidence type="ECO:0000256" key="1">
    <source>
        <dbReference type="SAM" id="MobiDB-lite"/>
    </source>
</evidence>
<dbReference type="Proteomes" id="UP000307440">
    <property type="component" value="Unassembled WGS sequence"/>
</dbReference>
<feature type="region of interest" description="Disordered" evidence="1">
    <location>
        <begin position="1"/>
        <end position="109"/>
    </location>
</feature>
<feature type="compositionally biased region" description="Acidic residues" evidence="1">
    <location>
        <begin position="71"/>
        <end position="88"/>
    </location>
</feature>
<name>A0A5C3KT89_COPMA</name>
<feature type="region of interest" description="Disordered" evidence="1">
    <location>
        <begin position="193"/>
        <end position="331"/>
    </location>
</feature>
<evidence type="ECO:0000313" key="2">
    <source>
        <dbReference type="EMBL" id="TFK23819.1"/>
    </source>
</evidence>
<feature type="region of interest" description="Disordered" evidence="1">
    <location>
        <begin position="130"/>
        <end position="172"/>
    </location>
</feature>
<feature type="compositionally biased region" description="Polar residues" evidence="1">
    <location>
        <begin position="230"/>
        <end position="243"/>
    </location>
</feature>